<name>A0A9X3I8B5_9SPHI</name>
<feature type="domain" description="RagB/SusD" evidence="7">
    <location>
        <begin position="348"/>
        <end position="593"/>
    </location>
</feature>
<evidence type="ECO:0000256" key="1">
    <source>
        <dbReference type="ARBA" id="ARBA00004442"/>
    </source>
</evidence>
<sequence>MKKIIYILFMVAGITTLNSCKKALDAPTKSSLDESVIFATPGLAEGAVAGIIQSFGETNSYRGRFLVFYGINNDTEVNNALKATSDDKSRLSNYNANVNNGQMNTDNNAWAKFYEGIERANLAIRGIRTYGKIESSPQMAQILGEILTLRAVLYNDLIKGWGDVPARFEPITTATTYLARNDRDIIYKQLLKDLDEAAGYLPWPNDNATTAKVERVSKAFAKGLRARLALAAGGYAQRLDGTVRLSSDAELSKDKMYAIAKKECVDIINSGKLRLLGFEEVFRKLNEEAGAAGLESIWEIPFSEGRGRVIFDLGVKHLKTDKYTGQNKGGTNGPNPIMLYEYETGDVRRDVTVVPYEWDGGTGDTGGYQVPSSLGRLYFGKYRYEWMKRRVTSTNDDGLNWMYMRYADVVLMAAEAINELDGPAAAAPYLKMIRDRAFPGNAAKVTTFMAAATASKQAFFNAIVNERALEFTGEMLRKGDLIRWNLLNTKIAEAKIKLQQLENRQGKYAALPLKIYYKTAANGETVEIYGLNYGDTDAQGAALGYTSNKTWSLAASGDASTYWDALAVKDPNAQQVWPIWQVFLDSSNGLLNNKNLNL</sequence>
<evidence type="ECO:0000256" key="4">
    <source>
        <dbReference type="ARBA" id="ARBA00023136"/>
    </source>
</evidence>
<dbReference type="Proteomes" id="UP001142592">
    <property type="component" value="Unassembled WGS sequence"/>
</dbReference>
<feature type="domain" description="SusD-like N-terminal" evidence="8">
    <location>
        <begin position="82"/>
        <end position="228"/>
    </location>
</feature>
<comment type="similarity">
    <text evidence="2">Belongs to the SusD family.</text>
</comment>
<evidence type="ECO:0000313" key="10">
    <source>
        <dbReference type="Proteomes" id="UP001142592"/>
    </source>
</evidence>
<feature type="coiled-coil region" evidence="6">
    <location>
        <begin position="484"/>
        <end position="511"/>
    </location>
</feature>
<dbReference type="EMBL" id="JAPJUH010000002">
    <property type="protein sequence ID" value="MCX3264581.1"/>
    <property type="molecule type" value="Genomic_DNA"/>
</dbReference>
<evidence type="ECO:0000256" key="6">
    <source>
        <dbReference type="SAM" id="Coils"/>
    </source>
</evidence>
<dbReference type="GO" id="GO:0009279">
    <property type="term" value="C:cell outer membrane"/>
    <property type="evidence" value="ECO:0007669"/>
    <property type="project" value="UniProtKB-SubCell"/>
</dbReference>
<keyword evidence="3" id="KW-0732">Signal</keyword>
<organism evidence="9 10">
    <name type="scientific">Pedobacter agri</name>
    <dbReference type="NCBI Taxonomy" id="454586"/>
    <lineage>
        <taxon>Bacteria</taxon>
        <taxon>Pseudomonadati</taxon>
        <taxon>Bacteroidota</taxon>
        <taxon>Sphingobacteriia</taxon>
        <taxon>Sphingobacteriales</taxon>
        <taxon>Sphingobacteriaceae</taxon>
        <taxon>Pedobacter</taxon>
    </lineage>
</organism>
<evidence type="ECO:0000256" key="5">
    <source>
        <dbReference type="ARBA" id="ARBA00023237"/>
    </source>
</evidence>
<dbReference type="InterPro" id="IPR033985">
    <property type="entry name" value="SusD-like_N"/>
</dbReference>
<reference evidence="9" key="1">
    <citation type="submission" date="2022-11" db="EMBL/GenBank/DDBJ databases">
        <authorList>
            <person name="Graham C."/>
            <person name="Newman J.D."/>
        </authorList>
    </citation>
    <scope>NUCLEOTIDE SEQUENCE</scope>
    <source>
        <strain evidence="9">DSM 19486</strain>
    </source>
</reference>
<evidence type="ECO:0000256" key="2">
    <source>
        <dbReference type="ARBA" id="ARBA00006275"/>
    </source>
</evidence>
<dbReference type="InterPro" id="IPR011990">
    <property type="entry name" value="TPR-like_helical_dom_sf"/>
</dbReference>
<proteinExistence type="inferred from homology"/>
<comment type="caution">
    <text evidence="9">The sequence shown here is derived from an EMBL/GenBank/DDBJ whole genome shotgun (WGS) entry which is preliminary data.</text>
</comment>
<keyword evidence="6" id="KW-0175">Coiled coil</keyword>
<dbReference type="InterPro" id="IPR012944">
    <property type="entry name" value="SusD_RagB_dom"/>
</dbReference>
<dbReference type="Gene3D" id="1.25.40.390">
    <property type="match status" value="1"/>
</dbReference>
<protein>
    <submittedName>
        <fullName evidence="9">RagB/SusD family nutrient uptake outer membrane protein</fullName>
    </submittedName>
</protein>
<evidence type="ECO:0000256" key="3">
    <source>
        <dbReference type="ARBA" id="ARBA00022729"/>
    </source>
</evidence>
<comment type="subcellular location">
    <subcellularLocation>
        <location evidence="1">Cell outer membrane</location>
    </subcellularLocation>
</comment>
<keyword evidence="5" id="KW-0998">Cell outer membrane</keyword>
<accession>A0A9X3I8B5</accession>
<dbReference type="SUPFAM" id="SSF48452">
    <property type="entry name" value="TPR-like"/>
    <property type="match status" value="1"/>
</dbReference>
<evidence type="ECO:0000259" key="8">
    <source>
        <dbReference type="Pfam" id="PF14322"/>
    </source>
</evidence>
<gene>
    <name evidence="9" type="ORF">OQZ29_07485</name>
</gene>
<evidence type="ECO:0000259" key="7">
    <source>
        <dbReference type="Pfam" id="PF07980"/>
    </source>
</evidence>
<keyword evidence="10" id="KW-1185">Reference proteome</keyword>
<dbReference type="AlphaFoldDB" id="A0A9X3I8B5"/>
<dbReference type="RefSeq" id="WP_029204167.1">
    <property type="nucleotide sequence ID" value="NZ_JAPJUH010000002.1"/>
</dbReference>
<keyword evidence="4" id="KW-0472">Membrane</keyword>
<evidence type="ECO:0000313" key="9">
    <source>
        <dbReference type="EMBL" id="MCX3264581.1"/>
    </source>
</evidence>
<dbReference type="Pfam" id="PF14322">
    <property type="entry name" value="SusD-like_3"/>
    <property type="match status" value="1"/>
</dbReference>
<dbReference type="Pfam" id="PF07980">
    <property type="entry name" value="SusD_RagB"/>
    <property type="match status" value="1"/>
</dbReference>